<evidence type="ECO:0000259" key="1">
    <source>
        <dbReference type="PROSITE" id="PS51464"/>
    </source>
</evidence>
<evidence type="ECO:0000313" key="3">
    <source>
        <dbReference type="Proteomes" id="UP000584867"/>
    </source>
</evidence>
<dbReference type="GO" id="GO:0016853">
    <property type="term" value="F:isomerase activity"/>
    <property type="evidence" value="ECO:0007669"/>
    <property type="project" value="UniProtKB-KW"/>
</dbReference>
<sequence>MTSLLDFVDLPVDEQKARGLLYTPREIAQQPNTWKKTLQIFKEHQTRICSFLEKAGLRDELELRPVIVLAGAGTSDYIGQALELLLRQQWSCEVLVCASTELLPNLDDYIVSGRRYLFISFSRSGDSPEAVAVVEQTVRLHPRIAHLIVTCNAQARLIEVCEAAELSCVVVLDDEVNDRSLAMTSSFTNMIVMGQCLGHAWSIEEYSEIVERLVAAGQSFLSRAEEEAERTSLLGFSRVCMVGIGSLASIARESALKVLEMTAGQVKTMSQTVLGLRHGPMAALDSETLFVCFVSGEARKVGYARDLLREIGEKGIAAERIAVGVPSTHAEIEPYCESYLSVEADVADAYRPILDVMFGQLLGLYCSVARDLKPDSPSPGGVINRVVQKFRIY</sequence>
<dbReference type="GO" id="GO:0097367">
    <property type="term" value="F:carbohydrate derivative binding"/>
    <property type="evidence" value="ECO:0007669"/>
    <property type="project" value="InterPro"/>
</dbReference>
<dbReference type="SUPFAM" id="SSF53697">
    <property type="entry name" value="SIS domain"/>
    <property type="match status" value="1"/>
</dbReference>
<dbReference type="Proteomes" id="UP000584867">
    <property type="component" value="Unassembled WGS sequence"/>
</dbReference>
<dbReference type="PANTHER" id="PTHR10937:SF4">
    <property type="entry name" value="GLUCOSAMINE-6-PHOSPHATE DEAMINASE"/>
    <property type="match status" value="1"/>
</dbReference>
<dbReference type="RefSeq" id="WP_184254980.1">
    <property type="nucleotide sequence ID" value="NZ_JACHIO010000007.1"/>
</dbReference>
<feature type="domain" description="SIS" evidence="1">
    <location>
        <begin position="229"/>
        <end position="377"/>
    </location>
</feature>
<evidence type="ECO:0000313" key="2">
    <source>
        <dbReference type="EMBL" id="MBB5063642.1"/>
    </source>
</evidence>
<protein>
    <submittedName>
        <fullName evidence="2">Tagatose-6-phosphate ketose/aldose isomerase</fullName>
        <ecNumber evidence="2">5.-.-.-</ecNumber>
    </submittedName>
</protein>
<name>A0A7W7ZQ09_9BACT</name>
<feature type="domain" description="SIS" evidence="1">
    <location>
        <begin position="57"/>
        <end position="212"/>
    </location>
</feature>
<gene>
    <name evidence="2" type="ORF">HDF15_001987</name>
</gene>
<dbReference type="PANTHER" id="PTHR10937">
    <property type="entry name" value="GLUCOSAMINE--FRUCTOSE-6-PHOSPHATE AMINOTRANSFERASE, ISOMERIZING"/>
    <property type="match status" value="1"/>
</dbReference>
<reference evidence="2 3" key="1">
    <citation type="submission" date="2020-08" db="EMBL/GenBank/DDBJ databases">
        <title>Genomic Encyclopedia of Type Strains, Phase IV (KMG-V): Genome sequencing to study the core and pangenomes of soil and plant-associated prokaryotes.</title>
        <authorList>
            <person name="Whitman W."/>
        </authorList>
    </citation>
    <scope>NUCLEOTIDE SEQUENCE [LARGE SCALE GENOMIC DNA]</scope>
    <source>
        <strain evidence="2 3">X5P3</strain>
    </source>
</reference>
<dbReference type="PROSITE" id="PS51464">
    <property type="entry name" value="SIS"/>
    <property type="match status" value="2"/>
</dbReference>
<dbReference type="EMBL" id="JACHIO010000007">
    <property type="protein sequence ID" value="MBB5063642.1"/>
    <property type="molecule type" value="Genomic_DNA"/>
</dbReference>
<dbReference type="InterPro" id="IPR001347">
    <property type="entry name" value="SIS_dom"/>
</dbReference>
<proteinExistence type="predicted"/>
<dbReference type="EC" id="5.-.-.-" evidence="2"/>
<keyword evidence="2" id="KW-0413">Isomerase</keyword>
<comment type="caution">
    <text evidence="2">The sequence shown here is derived from an EMBL/GenBank/DDBJ whole genome shotgun (WGS) entry which is preliminary data.</text>
</comment>
<organism evidence="2 3">
    <name type="scientific">Granulicella mallensis</name>
    <dbReference type="NCBI Taxonomy" id="940614"/>
    <lineage>
        <taxon>Bacteria</taxon>
        <taxon>Pseudomonadati</taxon>
        <taxon>Acidobacteriota</taxon>
        <taxon>Terriglobia</taxon>
        <taxon>Terriglobales</taxon>
        <taxon>Acidobacteriaceae</taxon>
        <taxon>Granulicella</taxon>
    </lineage>
</organism>
<dbReference type="GO" id="GO:1901135">
    <property type="term" value="P:carbohydrate derivative metabolic process"/>
    <property type="evidence" value="ECO:0007669"/>
    <property type="project" value="InterPro"/>
</dbReference>
<dbReference type="Gene3D" id="3.40.50.10490">
    <property type="entry name" value="Glucose-6-phosphate isomerase like protein, domain 1"/>
    <property type="match status" value="2"/>
</dbReference>
<dbReference type="AlphaFoldDB" id="A0A7W7ZQ09"/>
<dbReference type="InterPro" id="IPR046348">
    <property type="entry name" value="SIS_dom_sf"/>
</dbReference>
<accession>A0A7W7ZQ09</accession>